<evidence type="ECO:0000313" key="1">
    <source>
        <dbReference type="EMBL" id="KAI1706504.1"/>
    </source>
</evidence>
<organism evidence="1 2">
    <name type="scientific">Ditylenchus destructor</name>
    <dbReference type="NCBI Taxonomy" id="166010"/>
    <lineage>
        <taxon>Eukaryota</taxon>
        <taxon>Metazoa</taxon>
        <taxon>Ecdysozoa</taxon>
        <taxon>Nematoda</taxon>
        <taxon>Chromadorea</taxon>
        <taxon>Rhabditida</taxon>
        <taxon>Tylenchina</taxon>
        <taxon>Tylenchomorpha</taxon>
        <taxon>Sphaerularioidea</taxon>
        <taxon>Anguinidae</taxon>
        <taxon>Anguininae</taxon>
        <taxon>Ditylenchus</taxon>
    </lineage>
</organism>
<reference evidence="1" key="1">
    <citation type="submission" date="2022-01" db="EMBL/GenBank/DDBJ databases">
        <title>Genome Sequence Resource for Two Populations of Ditylenchus destructor, the Migratory Endoparasitic Phytonematode.</title>
        <authorList>
            <person name="Zhang H."/>
            <person name="Lin R."/>
            <person name="Xie B."/>
        </authorList>
    </citation>
    <scope>NUCLEOTIDE SEQUENCE</scope>
    <source>
        <strain evidence="1">BazhouSP</strain>
    </source>
</reference>
<dbReference type="AlphaFoldDB" id="A0AAD4MZH6"/>
<sequence>MPNSVKIDLGGAPGTVELPKMKDLSDAELLRKMKSYMRHWFVLEYYPSGYDTRPDFKDPFDIEAERRGHTLYKNGRGKSVFQLLKAT</sequence>
<comment type="caution">
    <text evidence="1">The sequence shown here is derived from an EMBL/GenBank/DDBJ whole genome shotgun (WGS) entry which is preliminary data.</text>
</comment>
<protein>
    <submittedName>
        <fullName evidence="1">Uncharacterized protein</fullName>
    </submittedName>
</protein>
<accession>A0AAD4MZH6</accession>
<name>A0AAD4MZH6_9BILA</name>
<evidence type="ECO:0000313" key="2">
    <source>
        <dbReference type="Proteomes" id="UP001201812"/>
    </source>
</evidence>
<gene>
    <name evidence="1" type="ORF">DdX_12964</name>
</gene>
<dbReference type="EMBL" id="JAKKPZ010000047">
    <property type="protein sequence ID" value="KAI1706504.1"/>
    <property type="molecule type" value="Genomic_DNA"/>
</dbReference>
<dbReference type="Proteomes" id="UP001201812">
    <property type="component" value="Unassembled WGS sequence"/>
</dbReference>
<proteinExistence type="predicted"/>
<keyword evidence="2" id="KW-1185">Reference proteome</keyword>